<dbReference type="Proteomes" id="UP000438699">
    <property type="component" value="Unassembled WGS sequence"/>
</dbReference>
<dbReference type="EMBL" id="WAIE01000001">
    <property type="protein sequence ID" value="KAB1443240.1"/>
    <property type="molecule type" value="Genomic_DNA"/>
</dbReference>
<name>A0A6N6N4S9_9BACT</name>
<dbReference type="AlphaFoldDB" id="A0A6N6N4S9"/>
<evidence type="ECO:0000313" key="1">
    <source>
        <dbReference type="EMBL" id="KAB1443240.1"/>
    </source>
</evidence>
<organism evidence="1 2">
    <name type="scientific">Pseudodesulfovibrio senegalensis</name>
    <dbReference type="NCBI Taxonomy" id="1721087"/>
    <lineage>
        <taxon>Bacteria</taxon>
        <taxon>Pseudomonadati</taxon>
        <taxon>Thermodesulfobacteriota</taxon>
        <taxon>Desulfovibrionia</taxon>
        <taxon>Desulfovibrionales</taxon>
        <taxon>Desulfovibrionaceae</taxon>
    </lineage>
</organism>
<evidence type="ECO:0000313" key="2">
    <source>
        <dbReference type="Proteomes" id="UP000438699"/>
    </source>
</evidence>
<comment type="caution">
    <text evidence="1">The sequence shown here is derived from an EMBL/GenBank/DDBJ whole genome shotgun (WGS) entry which is preliminary data.</text>
</comment>
<accession>A0A6N6N4S9</accession>
<proteinExistence type="predicted"/>
<sequence>MEGQSVERSLRLQVAVEGVYAYCVRTLRAHESAEKISVELYRGSGRLRVCVTHCGPGGEFDAMLADGRIEEIRRTSFEALGLVIAGEMVESLTFDAHFDLGLGENRKRFQLEIAV</sequence>
<dbReference type="OrthoDB" id="5471293at2"/>
<dbReference type="RefSeq" id="WP_151149572.1">
    <property type="nucleotide sequence ID" value="NZ_WAIE01000001.1"/>
</dbReference>
<protein>
    <submittedName>
        <fullName evidence="1">Uncharacterized protein</fullName>
    </submittedName>
</protein>
<reference evidence="1 2" key="1">
    <citation type="journal article" date="2017" name="Int. J. Syst. Evol. Microbiol.">
        <title>Desulfovibrio senegalensis sp. nov., a mesophilic sulfate reducer isolated from marine sediment.</title>
        <authorList>
            <person name="Thioye A."/>
            <person name="Gam Z.B.A."/>
            <person name="Mbengue M."/>
            <person name="Cayol J.L."/>
            <person name="Joseph-Bartoli M."/>
            <person name="Toure-Kane C."/>
            <person name="Labat M."/>
        </authorList>
    </citation>
    <scope>NUCLEOTIDE SEQUENCE [LARGE SCALE GENOMIC DNA]</scope>
    <source>
        <strain evidence="1 2">DSM 101509</strain>
    </source>
</reference>
<gene>
    <name evidence="1" type="ORF">F8A88_02950</name>
</gene>
<keyword evidence="2" id="KW-1185">Reference proteome</keyword>